<name>A0A437AHU0_9MICR</name>
<reference evidence="3 4" key="1">
    <citation type="submission" date="2018-10" db="EMBL/GenBank/DDBJ databases">
        <title>Draft genome sequence of the microsporidian Tubulinosema ratisbonensis.</title>
        <authorList>
            <person name="Polonais V."/>
            <person name="Peyretaillade E."/>
            <person name="Niehus S."/>
            <person name="Wawrzyniak I."/>
            <person name="Franchet A."/>
            <person name="Gaspin C."/>
            <person name="Reichstadt M."/>
            <person name="Belser C."/>
            <person name="Labadie K."/>
            <person name="Delbac F."/>
            <person name="Ferrandon D."/>
        </authorList>
    </citation>
    <scope>NUCLEOTIDE SEQUENCE [LARGE SCALE GENOMIC DNA]</scope>
    <source>
        <strain evidence="3 4">Franzen</strain>
    </source>
</reference>
<sequence>MSRNKLRQKQLFNQLKSVEKVPNIDSPAESSYTPPRKNKLNQGTGSKIIRVVQSKEDKNLNKKFLRDSLANLAYYNFKSKDKSIPEYTKKIKKIERNIVSVLRTASLDCISPSTSNNQLSNDILKYSKALISDITKNEEYDLVLEYHGLNEETLNDLADELYNEGYIICANVLNSNDKTFENKLIKNIRKNLRRALDVKLNNNLKIHKKGIESIPVQISSEIPVVDSIKELDDPQSFSSRRLLSIEDNSNQLKASTDLTSLNCLGSVFSVIAILFFLVVGIRIMRKKNK</sequence>
<keyword evidence="2" id="KW-0812">Transmembrane</keyword>
<keyword evidence="2" id="KW-0472">Membrane</keyword>
<comment type="caution">
    <text evidence="3">The sequence shown here is derived from an EMBL/GenBank/DDBJ whole genome shotgun (WGS) entry which is preliminary data.</text>
</comment>
<feature type="region of interest" description="Disordered" evidence="1">
    <location>
        <begin position="23"/>
        <end position="45"/>
    </location>
</feature>
<keyword evidence="4" id="KW-1185">Reference proteome</keyword>
<evidence type="ECO:0000256" key="1">
    <source>
        <dbReference type="SAM" id="MobiDB-lite"/>
    </source>
</evidence>
<evidence type="ECO:0000313" key="4">
    <source>
        <dbReference type="Proteomes" id="UP000282876"/>
    </source>
</evidence>
<evidence type="ECO:0000256" key="2">
    <source>
        <dbReference type="SAM" id="Phobius"/>
    </source>
</evidence>
<accession>A0A437AHU0</accession>
<dbReference type="VEuPathDB" id="MicrosporidiaDB:TUBRATIS_29240"/>
<keyword evidence="2" id="KW-1133">Transmembrane helix</keyword>
<dbReference type="AlphaFoldDB" id="A0A437AHU0"/>
<dbReference type="Proteomes" id="UP000282876">
    <property type="component" value="Unassembled WGS sequence"/>
</dbReference>
<feature type="transmembrane region" description="Helical" evidence="2">
    <location>
        <begin position="264"/>
        <end position="284"/>
    </location>
</feature>
<gene>
    <name evidence="3" type="ORF">TUBRATIS_29240</name>
</gene>
<dbReference type="EMBL" id="RCSS01000817">
    <property type="protein sequence ID" value="RVD90648.1"/>
    <property type="molecule type" value="Genomic_DNA"/>
</dbReference>
<evidence type="ECO:0000313" key="3">
    <source>
        <dbReference type="EMBL" id="RVD90648.1"/>
    </source>
</evidence>
<protein>
    <submittedName>
        <fullName evidence="3">Uncharacterized protein</fullName>
    </submittedName>
</protein>
<proteinExistence type="predicted"/>
<organism evidence="3 4">
    <name type="scientific">Tubulinosema ratisbonensis</name>
    <dbReference type="NCBI Taxonomy" id="291195"/>
    <lineage>
        <taxon>Eukaryota</taxon>
        <taxon>Fungi</taxon>
        <taxon>Fungi incertae sedis</taxon>
        <taxon>Microsporidia</taxon>
        <taxon>Tubulinosematoidea</taxon>
        <taxon>Tubulinosematidae</taxon>
        <taxon>Tubulinosema</taxon>
    </lineage>
</organism>